<keyword evidence="2" id="KW-1185">Reference proteome</keyword>
<sequence length="292" mass="30360">MTAASVETQAILTAASLGAASTTAAPMAAAVQQAAVTTTNSLQKALAELLNPDGTHKVTITMPKLPGLQPRNVTLPKLLQSANNLSFNTTLPKLLNFSSVGTSSSNSSTIKKDTLKMATDVLQQLAQLQPSLAKLDTLFKNLNNNAGSTRSLLEEEDTATDANATIDPAATARTLLADDNAAGVTSSNDNTEKNATVVTNNKKIAQKINLGMSDGWLVLYSGFKVAQASVQLLAAVMRSGTTGVVSVDPALLLTFADLGSNFSSAVSYLLYSTQKTVADVVTPFGIFKPLNG</sequence>
<protein>
    <submittedName>
        <fullName evidence="1">Uncharacterized protein</fullName>
    </submittedName>
</protein>
<organism evidence="1 2">
    <name type="scientific">Tetradesmus obliquus</name>
    <name type="common">Green alga</name>
    <name type="synonym">Acutodesmus obliquus</name>
    <dbReference type="NCBI Taxonomy" id="3088"/>
    <lineage>
        <taxon>Eukaryota</taxon>
        <taxon>Viridiplantae</taxon>
        <taxon>Chlorophyta</taxon>
        <taxon>core chlorophytes</taxon>
        <taxon>Chlorophyceae</taxon>
        <taxon>CS clade</taxon>
        <taxon>Sphaeropleales</taxon>
        <taxon>Scenedesmaceae</taxon>
        <taxon>Tetradesmus</taxon>
    </lineage>
</organism>
<dbReference type="Proteomes" id="UP000256970">
    <property type="component" value="Unassembled WGS sequence"/>
</dbReference>
<evidence type="ECO:0000313" key="1">
    <source>
        <dbReference type="EMBL" id="SZX60301.1"/>
    </source>
</evidence>
<name>A0A383V5C2_TETOB</name>
<dbReference type="AlphaFoldDB" id="A0A383V5C2"/>
<proteinExistence type="predicted"/>
<evidence type="ECO:0000313" key="2">
    <source>
        <dbReference type="Proteomes" id="UP000256970"/>
    </source>
</evidence>
<gene>
    <name evidence="1" type="ORF">BQ4739_LOCUS860</name>
</gene>
<dbReference type="EMBL" id="FNXT01000054">
    <property type="protein sequence ID" value="SZX60301.1"/>
    <property type="molecule type" value="Genomic_DNA"/>
</dbReference>
<reference evidence="1 2" key="1">
    <citation type="submission" date="2016-10" db="EMBL/GenBank/DDBJ databases">
        <authorList>
            <person name="Cai Z."/>
        </authorList>
    </citation>
    <scope>NUCLEOTIDE SEQUENCE [LARGE SCALE GENOMIC DNA]</scope>
</reference>
<accession>A0A383V5C2</accession>